<feature type="domain" description="NADH:quinone oxidoreductase/Mrp antiporter transmembrane" evidence="18">
    <location>
        <begin position="105"/>
        <end position="371"/>
    </location>
</feature>
<geneLocation type="mitochondrion" evidence="20"/>
<keyword evidence="5" id="KW-0679">Respiratory chain</keyword>
<evidence type="ECO:0000256" key="11">
    <source>
        <dbReference type="ARBA" id="ARBA00023027"/>
    </source>
</evidence>
<dbReference type="InterPro" id="IPR010934">
    <property type="entry name" value="NADH_DH_su5_C"/>
</dbReference>
<name>A0A088BHM3_9BIVA</name>
<dbReference type="InterPro" id="IPR001750">
    <property type="entry name" value="ND/Mrp_TM"/>
</dbReference>
<feature type="transmembrane region" description="Helical" evidence="17">
    <location>
        <begin position="258"/>
        <end position="278"/>
    </location>
</feature>
<dbReference type="GeneID" id="20465624"/>
<dbReference type="Pfam" id="PF06455">
    <property type="entry name" value="NADH5_C"/>
    <property type="match status" value="1"/>
</dbReference>
<keyword evidence="12" id="KW-0830">Ubiquinone</keyword>
<dbReference type="GO" id="GO:0005743">
    <property type="term" value="C:mitochondrial inner membrane"/>
    <property type="evidence" value="ECO:0007669"/>
    <property type="project" value="UniProtKB-SubCell"/>
</dbReference>
<keyword evidence="10 17" id="KW-1133">Transmembrane helix</keyword>
<dbReference type="PANTHER" id="PTHR42829:SF2">
    <property type="entry name" value="NADH-UBIQUINONE OXIDOREDUCTASE CHAIN 5"/>
    <property type="match status" value="1"/>
</dbReference>
<proteinExistence type="predicted"/>
<feature type="transmembrane region" description="Helical" evidence="17">
    <location>
        <begin position="232"/>
        <end position="251"/>
    </location>
</feature>
<evidence type="ECO:0000256" key="9">
    <source>
        <dbReference type="ARBA" id="ARBA00022982"/>
    </source>
</evidence>
<feature type="transmembrane region" description="Helical" evidence="17">
    <location>
        <begin position="85"/>
        <end position="103"/>
    </location>
</feature>
<reference evidence="20" key="1">
    <citation type="submission" date="2013-09" db="EMBL/GenBank/DDBJ databases">
        <authorList>
            <person name="Hou Y."/>
            <person name="Wu B."/>
            <person name="Liu Z.H."/>
            <person name="Yan J.K."/>
            <person name="Sun C."/>
            <person name="Dong C.G."/>
            <person name="Yang A.G."/>
            <person name="Zhou L.Q."/>
            <person name="Ren J.F."/>
        </authorList>
    </citation>
    <scope>NUCLEOTIDE SEQUENCE</scope>
</reference>
<evidence type="ECO:0000256" key="10">
    <source>
        <dbReference type="ARBA" id="ARBA00022989"/>
    </source>
</evidence>
<evidence type="ECO:0000256" key="6">
    <source>
        <dbReference type="ARBA" id="ARBA00022692"/>
    </source>
</evidence>
<evidence type="ECO:0000256" key="8">
    <source>
        <dbReference type="ARBA" id="ARBA00022967"/>
    </source>
</evidence>
<evidence type="ECO:0000256" key="7">
    <source>
        <dbReference type="ARBA" id="ARBA00022792"/>
    </source>
</evidence>
<keyword evidence="4" id="KW-0813">Transport</keyword>
<keyword evidence="11" id="KW-0520">NAD</keyword>
<evidence type="ECO:0000256" key="2">
    <source>
        <dbReference type="ARBA" id="ARBA00012944"/>
    </source>
</evidence>
<evidence type="ECO:0000256" key="5">
    <source>
        <dbReference type="ARBA" id="ARBA00022660"/>
    </source>
</evidence>
<gene>
    <name evidence="20" type="primary">ND5</name>
</gene>
<dbReference type="PANTHER" id="PTHR42829">
    <property type="entry name" value="NADH-UBIQUINONE OXIDOREDUCTASE CHAIN 5"/>
    <property type="match status" value="1"/>
</dbReference>
<dbReference type="GO" id="GO:0042773">
    <property type="term" value="P:ATP synthesis coupled electron transport"/>
    <property type="evidence" value="ECO:0007669"/>
    <property type="project" value="InterPro"/>
</dbReference>
<dbReference type="GO" id="GO:0008137">
    <property type="term" value="F:NADH dehydrogenase (ubiquinone) activity"/>
    <property type="evidence" value="ECO:0007669"/>
    <property type="project" value="UniProtKB-EC"/>
</dbReference>
<dbReference type="RefSeq" id="YP_009059157.1">
    <property type="nucleotide sequence ID" value="NC_024927.1"/>
</dbReference>
<evidence type="ECO:0000256" key="16">
    <source>
        <dbReference type="ARBA" id="ARBA00049551"/>
    </source>
</evidence>
<comment type="catalytic activity">
    <reaction evidence="16">
        <text>a ubiquinone + NADH + 5 H(+)(in) = a ubiquinol + NAD(+) + 4 H(+)(out)</text>
        <dbReference type="Rhea" id="RHEA:29091"/>
        <dbReference type="Rhea" id="RHEA-COMP:9565"/>
        <dbReference type="Rhea" id="RHEA-COMP:9566"/>
        <dbReference type="ChEBI" id="CHEBI:15378"/>
        <dbReference type="ChEBI" id="CHEBI:16389"/>
        <dbReference type="ChEBI" id="CHEBI:17976"/>
        <dbReference type="ChEBI" id="CHEBI:57540"/>
        <dbReference type="ChEBI" id="CHEBI:57945"/>
        <dbReference type="EC" id="7.1.1.2"/>
    </reaction>
</comment>
<feature type="transmembrane region" description="Helical" evidence="17">
    <location>
        <begin position="47"/>
        <end position="73"/>
    </location>
</feature>
<feature type="transmembrane region" description="Helical" evidence="17">
    <location>
        <begin position="162"/>
        <end position="183"/>
    </location>
</feature>
<evidence type="ECO:0000259" key="19">
    <source>
        <dbReference type="Pfam" id="PF06455"/>
    </source>
</evidence>
<feature type="transmembrane region" description="Helical" evidence="17">
    <location>
        <begin position="440"/>
        <end position="459"/>
    </location>
</feature>
<sequence>MGLDFIVWSSVLFILGIISILGMWFIGMKSLVIELKVVSMSSSMIDLNMLVDVLSMSFISLVFLISSCVFFYSSSYMMQDEMGSRLMYLMIVFIFSMIFLIMFPSLLSVILGWDGLGLSSFLLVVFFQNHRSLASGVLTALSNRVGDGLLIVAMGVSLEKGIWWSVFELSGSVSVFIGLASITKSAQVPFCAWLPAAMAAPTPVSSLVHSSTLVTAGVYLLLRYSIVEEVSSFLMVVSSMTMILGGVSALFEEDLKKVVALSTLSQLGMMVFVISMGFKLICLFHLYMHALLKASLFLGVGSMIHCRREQKILFMKGGVIDSPGSSSIIMISCAALSGVPFLCGWFSKDLILEVLLSNVSWLYSMIFLLGSLSSVIYSGRLTWMCVFVPIGSLPLSQSADCRVMLISMMMLLMTLLLSGTFFFYWLGVESAIVLIEVDKMSSIFIIFGGLIFVHNWVFLRKGLGEDHNLTDMNMVKSLNFWQSFWSTMWFLPKLSSEVGMFSLMGSKLGMSYLEQGWFEYFGGKGVSELWSLILSTHQRGQSGGFNMTMNIMIMMFFLLMLCVGLSTF</sequence>
<feature type="transmembrane region" description="Helical" evidence="17">
    <location>
        <begin position="327"/>
        <end position="347"/>
    </location>
</feature>
<keyword evidence="8" id="KW-1278">Translocase</keyword>
<organism evidence="20">
    <name type="scientific">Anadara kagoshimensis</name>
    <dbReference type="NCBI Taxonomy" id="1390362"/>
    <lineage>
        <taxon>Eukaryota</taxon>
        <taxon>Metazoa</taxon>
        <taxon>Spiralia</taxon>
        <taxon>Lophotrochozoa</taxon>
        <taxon>Mollusca</taxon>
        <taxon>Bivalvia</taxon>
        <taxon>Autobranchia</taxon>
        <taxon>Pteriomorphia</taxon>
        <taxon>Arcoida</taxon>
        <taxon>Arcoidea</taxon>
        <taxon>Arcidae</taxon>
        <taxon>Anadara</taxon>
    </lineage>
</organism>
<dbReference type="InterPro" id="IPR003945">
    <property type="entry name" value="NU5C-like"/>
</dbReference>
<evidence type="ECO:0000313" key="20">
    <source>
        <dbReference type="EMBL" id="AHB14356.1"/>
    </source>
</evidence>
<feature type="transmembrane region" description="Helical" evidence="17">
    <location>
        <begin position="547"/>
        <end position="566"/>
    </location>
</feature>
<evidence type="ECO:0000259" key="18">
    <source>
        <dbReference type="Pfam" id="PF00361"/>
    </source>
</evidence>
<dbReference type="GO" id="GO:0003954">
    <property type="term" value="F:NADH dehydrogenase activity"/>
    <property type="evidence" value="ECO:0007669"/>
    <property type="project" value="TreeGrafter"/>
</dbReference>
<comment type="subcellular location">
    <subcellularLocation>
        <location evidence="1">Mitochondrion inner membrane</location>
        <topology evidence="1">Multi-pass membrane protein</topology>
    </subcellularLocation>
</comment>
<evidence type="ECO:0000256" key="13">
    <source>
        <dbReference type="ARBA" id="ARBA00023128"/>
    </source>
</evidence>
<feature type="transmembrane region" description="Helical" evidence="17">
    <location>
        <begin position="6"/>
        <end position="26"/>
    </location>
</feature>
<dbReference type="AlphaFoldDB" id="A0A088BHM3"/>
<keyword evidence="14 17" id="KW-0472">Membrane</keyword>
<dbReference type="CTD" id="4540"/>
<protein>
    <recommendedName>
        <fullName evidence="3">NADH-ubiquinone oxidoreductase chain 5</fullName>
        <ecNumber evidence="2">7.1.1.2</ecNumber>
    </recommendedName>
    <alternativeName>
        <fullName evidence="15">NADH dehydrogenase subunit 5</fullName>
    </alternativeName>
</protein>
<feature type="domain" description="NADH dehydrogenase subunit 5 C-terminal" evidence="19">
    <location>
        <begin position="377"/>
        <end position="561"/>
    </location>
</feature>
<evidence type="ECO:0000256" key="4">
    <source>
        <dbReference type="ARBA" id="ARBA00022448"/>
    </source>
</evidence>
<feature type="transmembrane region" description="Helical" evidence="17">
    <location>
        <begin position="284"/>
        <end position="306"/>
    </location>
</feature>
<evidence type="ECO:0000256" key="15">
    <source>
        <dbReference type="ARBA" id="ARBA00031027"/>
    </source>
</evidence>
<evidence type="ECO:0000256" key="12">
    <source>
        <dbReference type="ARBA" id="ARBA00023075"/>
    </source>
</evidence>
<dbReference type="GO" id="GO:0015990">
    <property type="term" value="P:electron transport coupled proton transport"/>
    <property type="evidence" value="ECO:0007669"/>
    <property type="project" value="TreeGrafter"/>
</dbReference>
<evidence type="ECO:0000256" key="3">
    <source>
        <dbReference type="ARBA" id="ARBA00021096"/>
    </source>
</evidence>
<dbReference type="PRINTS" id="PR01434">
    <property type="entry name" value="NADHDHGNASE5"/>
</dbReference>
<feature type="transmembrane region" description="Helical" evidence="17">
    <location>
        <begin position="359"/>
        <end position="383"/>
    </location>
</feature>
<keyword evidence="6 17" id="KW-0812">Transmembrane</keyword>
<dbReference type="EMBL" id="KF667521">
    <property type="protein sequence ID" value="AHB14356.1"/>
    <property type="molecule type" value="Genomic_DNA"/>
</dbReference>
<evidence type="ECO:0000256" key="17">
    <source>
        <dbReference type="SAM" id="Phobius"/>
    </source>
</evidence>
<keyword evidence="9" id="KW-0249">Electron transport</keyword>
<dbReference type="EC" id="7.1.1.2" evidence="2"/>
<keyword evidence="7" id="KW-0999">Mitochondrion inner membrane</keyword>
<accession>A0A088BHM3</accession>
<evidence type="ECO:0000256" key="14">
    <source>
        <dbReference type="ARBA" id="ARBA00023136"/>
    </source>
</evidence>
<evidence type="ECO:0000256" key="1">
    <source>
        <dbReference type="ARBA" id="ARBA00004448"/>
    </source>
</evidence>
<keyword evidence="13 20" id="KW-0496">Mitochondrion</keyword>
<feature type="transmembrane region" description="Helical" evidence="17">
    <location>
        <begin position="403"/>
        <end position="428"/>
    </location>
</feature>
<dbReference type="Pfam" id="PF00361">
    <property type="entry name" value="Proton_antipo_M"/>
    <property type="match status" value="1"/>
</dbReference>